<evidence type="ECO:0000313" key="1">
    <source>
        <dbReference type="EMBL" id="WNF22684.1"/>
    </source>
</evidence>
<protein>
    <submittedName>
        <fullName evidence="1">Uncharacterized protein</fullName>
    </submittedName>
</protein>
<keyword evidence="2" id="KW-1185">Reference proteome</keyword>
<gene>
    <name evidence="1" type="ORF">RH061_21425</name>
</gene>
<name>A0ABY9VFI8_9BACI</name>
<sequence>MTDNARSKSVALKELQQVTGFGIFANPYFECDEAMAHELTAFAVEHLNAIGMYISPDGKSHLFMAVMSHNVS</sequence>
<reference evidence="1 2" key="1">
    <citation type="submission" date="2023-09" db="EMBL/GenBank/DDBJ databases">
        <title>Microbial mechanism of fulvic acid promoting antimony reduction mineralization in rice fields.</title>
        <authorList>
            <person name="Chen G."/>
            <person name="Lan J."/>
        </authorList>
    </citation>
    <scope>NUCLEOTIDE SEQUENCE [LARGE SCALE GENOMIC DNA]</scope>
    <source>
        <strain evidence="1 2">PS1</strain>
    </source>
</reference>
<dbReference type="RefSeq" id="WP_311072786.1">
    <property type="nucleotide sequence ID" value="NZ_CP134494.1"/>
</dbReference>
<dbReference type="Proteomes" id="UP001303324">
    <property type="component" value="Chromosome"/>
</dbReference>
<organism evidence="1 2">
    <name type="scientific">Mesobacillus jeotgali</name>
    <dbReference type="NCBI Taxonomy" id="129985"/>
    <lineage>
        <taxon>Bacteria</taxon>
        <taxon>Bacillati</taxon>
        <taxon>Bacillota</taxon>
        <taxon>Bacilli</taxon>
        <taxon>Bacillales</taxon>
        <taxon>Bacillaceae</taxon>
        <taxon>Mesobacillus</taxon>
    </lineage>
</organism>
<proteinExistence type="predicted"/>
<dbReference type="Pfam" id="PF21813">
    <property type="entry name" value="DUF6882"/>
    <property type="match status" value="1"/>
</dbReference>
<dbReference type="InterPro" id="IPR049249">
    <property type="entry name" value="DUF6882"/>
</dbReference>
<accession>A0ABY9VFI8</accession>
<dbReference type="EMBL" id="CP134494">
    <property type="protein sequence ID" value="WNF22684.1"/>
    <property type="molecule type" value="Genomic_DNA"/>
</dbReference>
<evidence type="ECO:0000313" key="2">
    <source>
        <dbReference type="Proteomes" id="UP001303324"/>
    </source>
</evidence>